<dbReference type="KEGG" id="amog:QRX60_28660"/>
<feature type="region of interest" description="Disordered" evidence="1">
    <location>
        <begin position="1"/>
        <end position="21"/>
    </location>
</feature>
<feature type="compositionally biased region" description="Low complexity" evidence="1">
    <location>
        <begin position="241"/>
        <end position="251"/>
    </location>
</feature>
<organism evidence="3 4">
    <name type="scientific">Amycolatopsis mongoliensis</name>
    <dbReference type="NCBI Taxonomy" id="715475"/>
    <lineage>
        <taxon>Bacteria</taxon>
        <taxon>Bacillati</taxon>
        <taxon>Actinomycetota</taxon>
        <taxon>Actinomycetes</taxon>
        <taxon>Pseudonocardiales</taxon>
        <taxon>Pseudonocardiaceae</taxon>
        <taxon>Amycolatopsis</taxon>
    </lineage>
</organism>
<accession>A0A9Y2JIR3</accession>
<evidence type="ECO:0000256" key="2">
    <source>
        <dbReference type="SAM" id="Phobius"/>
    </source>
</evidence>
<feature type="transmembrane region" description="Helical" evidence="2">
    <location>
        <begin position="75"/>
        <end position="104"/>
    </location>
</feature>
<dbReference type="EMBL" id="CP127295">
    <property type="protein sequence ID" value="WIX98043.1"/>
    <property type="molecule type" value="Genomic_DNA"/>
</dbReference>
<evidence type="ECO:0000256" key="1">
    <source>
        <dbReference type="SAM" id="MobiDB-lite"/>
    </source>
</evidence>
<keyword evidence="2" id="KW-1133">Transmembrane helix</keyword>
<feature type="region of interest" description="Disordered" evidence="1">
    <location>
        <begin position="209"/>
        <end position="251"/>
    </location>
</feature>
<feature type="compositionally biased region" description="Low complexity" evidence="1">
    <location>
        <begin position="116"/>
        <end position="130"/>
    </location>
</feature>
<reference evidence="3 4" key="1">
    <citation type="submission" date="2023-06" db="EMBL/GenBank/DDBJ databases">
        <authorList>
            <person name="Oyuntsetseg B."/>
            <person name="Kim S.B."/>
        </authorList>
    </citation>
    <scope>NUCLEOTIDE SEQUENCE [LARGE SCALE GENOMIC DNA]</scope>
    <source>
        <strain evidence="3 4">4-36</strain>
    </source>
</reference>
<evidence type="ECO:0000313" key="4">
    <source>
        <dbReference type="Proteomes" id="UP001239397"/>
    </source>
</evidence>
<gene>
    <name evidence="3" type="ORF">QRX60_28660</name>
</gene>
<dbReference type="AlphaFoldDB" id="A0A9Y2JIR3"/>
<keyword evidence="4" id="KW-1185">Reference proteome</keyword>
<name>A0A9Y2JIR3_9PSEU</name>
<dbReference type="Proteomes" id="UP001239397">
    <property type="component" value="Chromosome"/>
</dbReference>
<feature type="compositionally biased region" description="Basic residues" evidence="1">
    <location>
        <begin position="1"/>
        <end position="10"/>
    </location>
</feature>
<protein>
    <submittedName>
        <fullName evidence="3">Uncharacterized protein</fullName>
    </submittedName>
</protein>
<keyword evidence="2" id="KW-0812">Transmembrane</keyword>
<proteinExistence type="predicted"/>
<keyword evidence="2" id="KW-0472">Membrane</keyword>
<evidence type="ECO:0000313" key="3">
    <source>
        <dbReference type="EMBL" id="WIX98043.1"/>
    </source>
</evidence>
<sequence length="251" mass="24924">MSMNRSRRLDRRTAEEILDGAPGGRDHALNALLAAAAGAASEGGLRGEQAAVAAFRAARLAPAPRPRRRSMIKTMLAKLIAAKFAVAAAAAAAVTVGGVAAVAATGNLPGSPDSHSASTSATTAASATSSVSRMEAAESSHGGATGNEAAPSGSPTPSLIGLCHAYTAGAGSDHGKALENPAFTVLITTAGGKDKVDAYCTKVLADTDHASRGAVTTPPPAANDHPAQPHPTEGQGDTHKTVPPVTKPTHP</sequence>
<feature type="region of interest" description="Disordered" evidence="1">
    <location>
        <begin position="109"/>
        <end position="156"/>
    </location>
</feature>
<dbReference type="RefSeq" id="WP_285994528.1">
    <property type="nucleotide sequence ID" value="NZ_CP127295.1"/>
</dbReference>